<keyword evidence="4 9" id="KW-0489">Methyltransferase</keyword>
<dbReference type="RefSeq" id="WP_126406613.1">
    <property type="nucleotide sequence ID" value="NZ_CABEID010000001.1"/>
</dbReference>
<comment type="catalytic activity">
    <reaction evidence="1 9">
        <text>a 4-O-methyl-thymidine in DNA + L-cysteinyl-[protein] = a thymidine in DNA + S-methyl-L-cysteinyl-[protein]</text>
        <dbReference type="Rhea" id="RHEA:53428"/>
        <dbReference type="Rhea" id="RHEA-COMP:10131"/>
        <dbReference type="Rhea" id="RHEA-COMP:10132"/>
        <dbReference type="Rhea" id="RHEA-COMP:13555"/>
        <dbReference type="Rhea" id="RHEA-COMP:13556"/>
        <dbReference type="ChEBI" id="CHEBI:29950"/>
        <dbReference type="ChEBI" id="CHEBI:82612"/>
        <dbReference type="ChEBI" id="CHEBI:137386"/>
        <dbReference type="ChEBI" id="CHEBI:137387"/>
        <dbReference type="EC" id="2.1.1.63"/>
    </reaction>
</comment>
<dbReference type="HAMAP" id="MF_00772">
    <property type="entry name" value="OGT"/>
    <property type="match status" value="1"/>
</dbReference>
<dbReference type="Pfam" id="PF01035">
    <property type="entry name" value="DNA_binding_1"/>
    <property type="match status" value="1"/>
</dbReference>
<dbReference type="CDD" id="cd06445">
    <property type="entry name" value="ATase"/>
    <property type="match status" value="1"/>
</dbReference>
<dbReference type="SUPFAM" id="SSF53155">
    <property type="entry name" value="Methylated DNA-protein cysteine methyltransferase domain"/>
    <property type="match status" value="1"/>
</dbReference>
<accession>A0A4U9YI62</accession>
<comment type="catalytic activity">
    <reaction evidence="8 9">
        <text>a 6-O-methyl-2'-deoxyguanosine in DNA + L-cysteinyl-[protein] = S-methyl-L-cysteinyl-[protein] + a 2'-deoxyguanosine in DNA</text>
        <dbReference type="Rhea" id="RHEA:24000"/>
        <dbReference type="Rhea" id="RHEA-COMP:10131"/>
        <dbReference type="Rhea" id="RHEA-COMP:10132"/>
        <dbReference type="Rhea" id="RHEA-COMP:11367"/>
        <dbReference type="Rhea" id="RHEA-COMP:11368"/>
        <dbReference type="ChEBI" id="CHEBI:29950"/>
        <dbReference type="ChEBI" id="CHEBI:82612"/>
        <dbReference type="ChEBI" id="CHEBI:85445"/>
        <dbReference type="ChEBI" id="CHEBI:85448"/>
        <dbReference type="EC" id="2.1.1.63"/>
    </reaction>
</comment>
<dbReference type="EMBL" id="CABEID010000001">
    <property type="protein sequence ID" value="VTS25241.1"/>
    <property type="molecule type" value="Genomic_DNA"/>
</dbReference>
<evidence type="ECO:0000259" key="11">
    <source>
        <dbReference type="Pfam" id="PF02870"/>
    </source>
</evidence>
<dbReference type="Pfam" id="PF02870">
    <property type="entry name" value="Methyltransf_1N"/>
    <property type="match status" value="1"/>
</dbReference>
<evidence type="ECO:0000256" key="3">
    <source>
        <dbReference type="ARBA" id="ARBA00022490"/>
    </source>
</evidence>
<keyword evidence="3 9" id="KW-0963">Cytoplasm</keyword>
<dbReference type="InterPro" id="IPR001497">
    <property type="entry name" value="MethylDNA_cys_MeTrfase_AS"/>
</dbReference>
<dbReference type="Gene3D" id="1.10.10.10">
    <property type="entry name" value="Winged helix-like DNA-binding domain superfamily/Winged helix DNA-binding domain"/>
    <property type="match status" value="1"/>
</dbReference>
<comment type="similarity">
    <text evidence="2 9">Belongs to the MGMT family.</text>
</comment>
<feature type="active site" description="Nucleophile; methyl group acceptor" evidence="9">
    <location>
        <position position="130"/>
    </location>
</feature>
<evidence type="ECO:0000256" key="7">
    <source>
        <dbReference type="ARBA" id="ARBA00023204"/>
    </source>
</evidence>
<evidence type="ECO:0000313" key="12">
    <source>
        <dbReference type="EMBL" id="VTS25241.1"/>
    </source>
</evidence>
<dbReference type="EC" id="2.1.1.63" evidence="9"/>
<keyword evidence="6 9" id="KW-0227">DNA damage</keyword>
<gene>
    <name evidence="12" type="primary">ogt</name>
    <name evidence="12" type="ORF">NCTC11062_00506</name>
</gene>
<dbReference type="InterPro" id="IPR036217">
    <property type="entry name" value="MethylDNA_cys_MeTrfase_DNAb"/>
</dbReference>
<proteinExistence type="inferred from homology"/>
<evidence type="ECO:0000256" key="2">
    <source>
        <dbReference type="ARBA" id="ARBA00008711"/>
    </source>
</evidence>
<dbReference type="PANTHER" id="PTHR10815:SF5">
    <property type="entry name" value="METHYLATED-DNA--PROTEIN-CYSTEINE METHYLTRANSFERASE"/>
    <property type="match status" value="1"/>
</dbReference>
<name>A0A4U9YI62_STRAP</name>
<comment type="function">
    <text evidence="9">Involved in the cellular defense against the biological effects of O6-methylguanine (O6-MeG) and O4-methylthymine (O4-MeT) in DNA. Repairs the methylated nucleobase in DNA by stoichiometrically transferring the methyl group to a cysteine residue in the enzyme. This is a suicide reaction: the enzyme is irreversibly inactivated.</text>
</comment>
<dbReference type="InterPro" id="IPR036388">
    <property type="entry name" value="WH-like_DNA-bd_sf"/>
</dbReference>
<dbReference type="GO" id="GO:0005737">
    <property type="term" value="C:cytoplasm"/>
    <property type="evidence" value="ECO:0007669"/>
    <property type="project" value="UniProtKB-SubCell"/>
</dbReference>
<evidence type="ECO:0000256" key="8">
    <source>
        <dbReference type="ARBA" id="ARBA00049348"/>
    </source>
</evidence>
<evidence type="ECO:0000256" key="4">
    <source>
        <dbReference type="ARBA" id="ARBA00022603"/>
    </source>
</evidence>
<comment type="subcellular location">
    <subcellularLocation>
        <location evidence="9">Cytoplasm</location>
    </subcellularLocation>
</comment>
<protein>
    <recommendedName>
        <fullName evidence="9">Methylated-DNA--protein-cysteine methyltransferase</fullName>
        <ecNumber evidence="9">2.1.1.63</ecNumber>
    </recommendedName>
    <alternativeName>
        <fullName evidence="9">6-O-methylguanine-DNA methyltransferase</fullName>
        <shortName evidence="9">MGMT</shortName>
    </alternativeName>
    <alternativeName>
        <fullName evidence="9">O-6-methylguanine-DNA-alkyltransferase</fullName>
    </alternativeName>
</protein>
<organism evidence="12 13">
    <name type="scientific">Streptococcus anginosus</name>
    <dbReference type="NCBI Taxonomy" id="1328"/>
    <lineage>
        <taxon>Bacteria</taxon>
        <taxon>Bacillati</taxon>
        <taxon>Bacillota</taxon>
        <taxon>Bacilli</taxon>
        <taxon>Lactobacillales</taxon>
        <taxon>Streptococcaceae</taxon>
        <taxon>Streptococcus</taxon>
        <taxon>Streptococcus anginosus group</taxon>
    </lineage>
</organism>
<evidence type="ECO:0000256" key="5">
    <source>
        <dbReference type="ARBA" id="ARBA00022679"/>
    </source>
</evidence>
<dbReference type="NCBIfam" id="TIGR00589">
    <property type="entry name" value="ogt"/>
    <property type="match status" value="1"/>
</dbReference>
<keyword evidence="7 9" id="KW-0234">DNA repair</keyword>
<dbReference type="GO" id="GO:0006307">
    <property type="term" value="P:DNA alkylation repair"/>
    <property type="evidence" value="ECO:0007669"/>
    <property type="project" value="UniProtKB-UniRule"/>
</dbReference>
<dbReference type="Gene3D" id="3.30.160.70">
    <property type="entry name" value="Methylated DNA-protein cysteine methyltransferase domain"/>
    <property type="match status" value="1"/>
</dbReference>
<dbReference type="PANTHER" id="PTHR10815">
    <property type="entry name" value="METHYLATED-DNA--PROTEIN-CYSTEINE METHYLTRANSFERASE"/>
    <property type="match status" value="1"/>
</dbReference>
<dbReference type="SUPFAM" id="SSF46767">
    <property type="entry name" value="Methylated DNA-protein cysteine methyltransferase, C-terminal domain"/>
    <property type="match status" value="1"/>
</dbReference>
<comment type="miscellaneous">
    <text evidence="9">This enzyme catalyzes only one turnover and therefore is not strictly catalytic. According to one definition, an enzyme is a biocatalyst that acts repeatedly and over many reaction cycles.</text>
</comment>
<dbReference type="InterPro" id="IPR008332">
    <property type="entry name" value="MethylG_MeTrfase_N"/>
</dbReference>
<feature type="domain" description="Methylguanine DNA methyltransferase ribonuclease-like" evidence="11">
    <location>
        <begin position="4"/>
        <end position="74"/>
    </location>
</feature>
<dbReference type="InterPro" id="IPR036631">
    <property type="entry name" value="MGMT_N_sf"/>
</dbReference>
<dbReference type="PROSITE" id="PS00374">
    <property type="entry name" value="MGMT"/>
    <property type="match status" value="1"/>
</dbReference>
<evidence type="ECO:0000256" key="6">
    <source>
        <dbReference type="ARBA" id="ARBA00022763"/>
    </source>
</evidence>
<dbReference type="InterPro" id="IPR023546">
    <property type="entry name" value="MGMT"/>
</dbReference>
<dbReference type="GO" id="GO:0032259">
    <property type="term" value="P:methylation"/>
    <property type="evidence" value="ECO:0007669"/>
    <property type="project" value="UniProtKB-KW"/>
</dbReference>
<dbReference type="GO" id="GO:0003908">
    <property type="term" value="F:methylated-DNA-[protein]-cysteine S-methyltransferase activity"/>
    <property type="evidence" value="ECO:0007669"/>
    <property type="project" value="UniProtKB-UniRule"/>
</dbReference>
<evidence type="ECO:0000259" key="10">
    <source>
        <dbReference type="Pfam" id="PF01035"/>
    </source>
</evidence>
<reference evidence="12 13" key="1">
    <citation type="submission" date="2019-05" db="EMBL/GenBank/DDBJ databases">
        <authorList>
            <consortium name="Pathogen Informatics"/>
        </authorList>
    </citation>
    <scope>NUCLEOTIDE SEQUENCE [LARGE SCALE GENOMIC DNA]</scope>
    <source>
        <strain evidence="12 13">NCTC11062</strain>
    </source>
</reference>
<dbReference type="InterPro" id="IPR014048">
    <property type="entry name" value="MethylDNA_cys_MeTrfase_DNA-bd"/>
</dbReference>
<feature type="domain" description="Methylated-DNA-[protein]-cysteine S-methyltransferase DNA binding" evidence="10">
    <location>
        <begin position="80"/>
        <end position="159"/>
    </location>
</feature>
<dbReference type="AlphaFoldDB" id="A0A4U9YI62"/>
<dbReference type="Proteomes" id="UP000403538">
    <property type="component" value="Unassembled WGS sequence"/>
</dbReference>
<sequence length="168" mass="18625">MTFYKQIYISPLGEMSLVADETGLVGVWFLKQKYFERGLEENLLLAENEVLKETKNLLDCYFNGDCPDFSSLVLAPVGTDFQQRVWAYLQTIPYGATVTYGQIAKELDVRSAQAVGGAVGKNPFSIIVPCHRVLGSQGQLTGYAGGLDKKIWLLEHEGVELSEKALDK</sequence>
<keyword evidence="5 9" id="KW-0808">Transferase</keyword>
<evidence type="ECO:0000256" key="9">
    <source>
        <dbReference type="HAMAP-Rule" id="MF_00772"/>
    </source>
</evidence>
<evidence type="ECO:0000256" key="1">
    <source>
        <dbReference type="ARBA" id="ARBA00001286"/>
    </source>
</evidence>
<dbReference type="FunFam" id="1.10.10.10:FF:000214">
    <property type="entry name" value="Methylated-DNA--protein-cysteine methyltransferase"/>
    <property type="match status" value="1"/>
</dbReference>
<evidence type="ECO:0000313" key="13">
    <source>
        <dbReference type="Proteomes" id="UP000403538"/>
    </source>
</evidence>